<evidence type="ECO:0000313" key="1">
    <source>
        <dbReference type="EMBL" id="RSL62327.1"/>
    </source>
</evidence>
<accession>A0A428QAM0</accession>
<name>A0A428QAM0_9HYPO</name>
<sequence length="141" mass="15666">MILNTSQFAIGFNLTIQHQPELLGYPVNPDQVTDIDFRSVKEREEAACRGSIFRIPPSSPQPPRFNSFLELCPVGDVNSLFPHNLRDCLISRLELSTSPSCGVLFIGPFSTVLAESRCRTLAWNLHTDAHPVSRALQSTSL</sequence>
<evidence type="ECO:0000313" key="2">
    <source>
        <dbReference type="Proteomes" id="UP000288168"/>
    </source>
</evidence>
<dbReference type="EMBL" id="NKCI01000045">
    <property type="protein sequence ID" value="RSL62327.1"/>
    <property type="molecule type" value="Genomic_DNA"/>
</dbReference>
<dbReference type="Proteomes" id="UP000288168">
    <property type="component" value="Unassembled WGS sequence"/>
</dbReference>
<proteinExistence type="predicted"/>
<organism evidence="1 2">
    <name type="scientific">Fusarium duplospermum</name>
    <dbReference type="NCBI Taxonomy" id="1325734"/>
    <lineage>
        <taxon>Eukaryota</taxon>
        <taxon>Fungi</taxon>
        <taxon>Dikarya</taxon>
        <taxon>Ascomycota</taxon>
        <taxon>Pezizomycotina</taxon>
        <taxon>Sordariomycetes</taxon>
        <taxon>Hypocreomycetidae</taxon>
        <taxon>Hypocreales</taxon>
        <taxon>Nectriaceae</taxon>
        <taxon>Fusarium</taxon>
        <taxon>Fusarium solani species complex</taxon>
    </lineage>
</organism>
<keyword evidence="2" id="KW-1185">Reference proteome</keyword>
<dbReference type="OrthoDB" id="10377313at2759"/>
<dbReference type="AlphaFoldDB" id="A0A428QAM0"/>
<comment type="caution">
    <text evidence="1">The sequence shown here is derived from an EMBL/GenBank/DDBJ whole genome shotgun (WGS) entry which is preliminary data.</text>
</comment>
<gene>
    <name evidence="1" type="ORF">CEP54_005776</name>
</gene>
<protein>
    <submittedName>
        <fullName evidence="1">Uncharacterized protein</fullName>
    </submittedName>
</protein>
<reference evidence="1 2" key="1">
    <citation type="submission" date="2017-06" db="EMBL/GenBank/DDBJ databases">
        <title>Comparative genomic analysis of Ambrosia Fusariam Clade fungi.</title>
        <authorList>
            <person name="Stajich J.E."/>
            <person name="Carrillo J."/>
            <person name="Kijimoto T."/>
            <person name="Eskalen A."/>
            <person name="O'Donnell K."/>
            <person name="Kasson M."/>
        </authorList>
    </citation>
    <scope>NUCLEOTIDE SEQUENCE [LARGE SCALE GENOMIC DNA]</scope>
    <source>
        <strain evidence="1 2">NRRL62584</strain>
    </source>
</reference>